<comment type="caution">
    <text evidence="1">The sequence shown here is derived from an EMBL/GenBank/DDBJ whole genome shotgun (WGS) entry which is preliminary data.</text>
</comment>
<evidence type="ECO:0000313" key="2">
    <source>
        <dbReference type="Proteomes" id="UP001159363"/>
    </source>
</evidence>
<protein>
    <submittedName>
        <fullName evidence="1">Uncharacterized protein</fullName>
    </submittedName>
</protein>
<reference evidence="1 2" key="1">
    <citation type="submission" date="2023-02" db="EMBL/GenBank/DDBJ databases">
        <title>LHISI_Scaffold_Assembly.</title>
        <authorList>
            <person name="Stuart O.P."/>
            <person name="Cleave R."/>
            <person name="Magrath M.J.L."/>
            <person name="Mikheyev A.S."/>
        </authorList>
    </citation>
    <scope>NUCLEOTIDE SEQUENCE [LARGE SCALE GENOMIC DNA]</scope>
    <source>
        <strain evidence="1">Daus_M_001</strain>
        <tissue evidence="1">Leg muscle</tissue>
    </source>
</reference>
<accession>A0ABQ9HZC0</accession>
<evidence type="ECO:0000313" key="1">
    <source>
        <dbReference type="EMBL" id="KAJ8889714.1"/>
    </source>
</evidence>
<proteinExistence type="predicted"/>
<organism evidence="1 2">
    <name type="scientific">Dryococelus australis</name>
    <dbReference type="NCBI Taxonomy" id="614101"/>
    <lineage>
        <taxon>Eukaryota</taxon>
        <taxon>Metazoa</taxon>
        <taxon>Ecdysozoa</taxon>
        <taxon>Arthropoda</taxon>
        <taxon>Hexapoda</taxon>
        <taxon>Insecta</taxon>
        <taxon>Pterygota</taxon>
        <taxon>Neoptera</taxon>
        <taxon>Polyneoptera</taxon>
        <taxon>Phasmatodea</taxon>
        <taxon>Verophasmatodea</taxon>
        <taxon>Anareolatae</taxon>
        <taxon>Phasmatidae</taxon>
        <taxon>Eurycanthinae</taxon>
        <taxon>Dryococelus</taxon>
    </lineage>
</organism>
<name>A0ABQ9HZC0_9NEOP</name>
<keyword evidence="2" id="KW-1185">Reference proteome</keyword>
<dbReference type="Proteomes" id="UP001159363">
    <property type="component" value="Chromosome 3"/>
</dbReference>
<dbReference type="EMBL" id="JARBHB010000003">
    <property type="protein sequence ID" value="KAJ8889714.1"/>
    <property type="molecule type" value="Genomic_DNA"/>
</dbReference>
<gene>
    <name evidence="1" type="ORF">PR048_009215</name>
</gene>
<sequence>MIENVQEEIEADSVTALVPEATAITDLIELKNSPLLAQFGIAWRRDFGPRHGLIWSRSWHPGVLGSRRMPLTSLSASAYRPLTVYYKPVKEAGRAWKLSSTPTSTFRRCGDASVKLMEVEEEMYEVIERRRLEWYSHVRITYRGMGRCRQEKQRTTHRYLAPGSKIESCTRTKEDKCFCAVEVPTLMPRISTQDRRLVAKRSSVLWRQGRPETKDQTWEVLLVAAAERRVRQLHPRGKVVIKVLVVAHRVVFLGSIHHLRQRTITLYSGQGCADLFHGVVHLRSVRAASKPLVTSWHLQHLQLAIMQRTPGCLQAGETGDPRENPLSSVIVRYDYNLRKSGSEPAATPLTLVCEFDGSCFTDRQNVVASAALARISSQRATTGHTTNKLIRRHAARALRGVEGRRQLKISTTPPHLSSDSDTSDFSLLNIGERGPELGAGRDCPLRRRHYESLVGRAGTTWSMVGTLQKLGVSMEPNRVLPGLTNSRER</sequence>